<dbReference type="Pfam" id="PF02525">
    <property type="entry name" value="Flavodoxin_2"/>
    <property type="match status" value="1"/>
</dbReference>
<dbReference type="Proteomes" id="UP001168540">
    <property type="component" value="Unassembled WGS sequence"/>
</dbReference>
<comment type="caution">
    <text evidence="3">The sequence shown here is derived from an EMBL/GenBank/DDBJ whole genome shotgun (WGS) entry which is preliminary data.</text>
</comment>
<sequence length="189" mass="21124">MKTLIIYAHPNHRDSRVNRALLDAARELPGVTVHPLYHRYPDGFIDAAHEQALLTEHQLIVLQHPLYWFSCPSLLKEWLDSVLTRGWAYGRGGEALAGKYLVQAISAGGTDDSYRTGGQNGFTVAELLRPFEMTAHLCGLHYLAPFVTHGSRVIDPQALTEQARAYRDHLLALCADPAAHRLDSRETCQ</sequence>
<dbReference type="RefSeq" id="WP_289830365.1">
    <property type="nucleotide sequence ID" value="NZ_JAUEDK010000021.1"/>
</dbReference>
<evidence type="ECO:0000259" key="2">
    <source>
        <dbReference type="Pfam" id="PF02525"/>
    </source>
</evidence>
<evidence type="ECO:0000313" key="4">
    <source>
        <dbReference type="Proteomes" id="UP001168540"/>
    </source>
</evidence>
<name>A0ABT7XPR1_9NEIS</name>
<dbReference type="InterPro" id="IPR029039">
    <property type="entry name" value="Flavoprotein-like_sf"/>
</dbReference>
<dbReference type="PANTHER" id="PTHR47307:SF2">
    <property type="entry name" value="GLUTATHIONE-REGULATED POTASSIUM-EFFLUX SYSTEM ANCILLARY PROTEIN KEFF"/>
    <property type="match status" value="1"/>
</dbReference>
<dbReference type="InterPro" id="IPR003680">
    <property type="entry name" value="Flavodoxin_fold"/>
</dbReference>
<accession>A0ABT7XPR1</accession>
<gene>
    <name evidence="3" type="ORF">QU481_12585</name>
</gene>
<keyword evidence="4" id="KW-1185">Reference proteome</keyword>
<evidence type="ECO:0000313" key="3">
    <source>
        <dbReference type="EMBL" id="MDN0075725.1"/>
    </source>
</evidence>
<dbReference type="PANTHER" id="PTHR47307">
    <property type="entry name" value="GLUTATHIONE-REGULATED POTASSIUM-EFFLUX SYSTEM ANCILLARY PROTEIN KEFG"/>
    <property type="match status" value="1"/>
</dbReference>
<dbReference type="Gene3D" id="3.40.50.360">
    <property type="match status" value="1"/>
</dbReference>
<evidence type="ECO:0000256" key="1">
    <source>
        <dbReference type="ARBA" id="ARBA00023002"/>
    </source>
</evidence>
<dbReference type="SUPFAM" id="SSF52218">
    <property type="entry name" value="Flavoproteins"/>
    <property type="match status" value="1"/>
</dbReference>
<proteinExistence type="predicted"/>
<dbReference type="InterPro" id="IPR046980">
    <property type="entry name" value="KefG/KefF"/>
</dbReference>
<protein>
    <submittedName>
        <fullName evidence="3">NAD(P)H-dependent oxidoreductase</fullName>
    </submittedName>
</protein>
<keyword evidence="1" id="KW-0560">Oxidoreductase</keyword>
<feature type="domain" description="Flavodoxin-like fold" evidence="2">
    <location>
        <begin position="1"/>
        <end position="170"/>
    </location>
</feature>
<organism evidence="3 4">
    <name type="scientific">Crenobacter oryzisoli</name>
    <dbReference type="NCBI Taxonomy" id="3056844"/>
    <lineage>
        <taxon>Bacteria</taxon>
        <taxon>Pseudomonadati</taxon>
        <taxon>Pseudomonadota</taxon>
        <taxon>Betaproteobacteria</taxon>
        <taxon>Neisseriales</taxon>
        <taxon>Neisseriaceae</taxon>
        <taxon>Crenobacter</taxon>
    </lineage>
</organism>
<dbReference type="EMBL" id="JAUEDK010000021">
    <property type="protein sequence ID" value="MDN0075725.1"/>
    <property type="molecule type" value="Genomic_DNA"/>
</dbReference>
<reference evidence="3" key="1">
    <citation type="submission" date="2023-06" db="EMBL/GenBank/DDBJ databases">
        <authorList>
            <person name="Zhang S."/>
        </authorList>
    </citation>
    <scope>NUCLEOTIDE SEQUENCE</scope>
    <source>
        <strain evidence="3">SG2303</strain>
    </source>
</reference>